<dbReference type="CDD" id="cd10931">
    <property type="entry name" value="CE4_u7"/>
    <property type="match status" value="1"/>
</dbReference>
<gene>
    <name evidence="2" type="ORF">MUN53_04735</name>
</gene>
<feature type="domain" description="DUF7033" evidence="1">
    <location>
        <begin position="87"/>
        <end position="175"/>
    </location>
</feature>
<dbReference type="EMBL" id="JAKZMM010000008">
    <property type="protein sequence ID" value="MCJ2379919.1"/>
    <property type="molecule type" value="Genomic_DNA"/>
</dbReference>
<name>A0ABT0BYR3_9BACT</name>
<comment type="caution">
    <text evidence="2">The sequence shown here is derived from an EMBL/GenBank/DDBJ whole genome shotgun (WGS) entry which is preliminary data.</text>
</comment>
<dbReference type="Pfam" id="PF23019">
    <property type="entry name" value="DUF7033"/>
    <property type="match status" value="1"/>
</dbReference>
<protein>
    <submittedName>
        <fullName evidence="2">Polysaccharide deacetylase family protein</fullName>
    </submittedName>
</protein>
<reference evidence="2 3" key="1">
    <citation type="submission" date="2022-03" db="EMBL/GenBank/DDBJ databases">
        <title>Parabacteroides sp. nov. isolated from swine feces.</title>
        <authorList>
            <person name="Bak J.E."/>
        </authorList>
    </citation>
    <scope>NUCLEOTIDE SEQUENCE [LARGE SCALE GENOMIC DNA]</scope>
    <source>
        <strain evidence="2 3">AGMB00274</strain>
    </source>
</reference>
<evidence type="ECO:0000313" key="3">
    <source>
        <dbReference type="Proteomes" id="UP001165444"/>
    </source>
</evidence>
<dbReference type="Proteomes" id="UP001165444">
    <property type="component" value="Unassembled WGS sequence"/>
</dbReference>
<keyword evidence="3" id="KW-1185">Reference proteome</keyword>
<sequence>MKQTINYIIRFLLGVDRAGAYSSLVGYTSNVRHFHKYKVVIIPSGFFSSSVYGTQASMPQLPLKEIEGVPLLFGSPKEESFDETRIIHADIIASSYFLLSRYEEIQKRNIRDAHGRFPGKESLPFRAGFIQRPIVEEYGKLLRSWLRKACVHIPEPQPELQDIWLTHDVDAPFFCRSLRNICRETWKGAGLLKALKLYGGPLEKDPYYTFPWILEQDGKVQNKYGDRCHQLYFLKAGGRHANDKPRYPFCSHDVQKLLQLFRQNQVMLGLHSSYEASLCPDLIPEEKMKLEHDWKLENIHQNRHHYLASREPEDQTKLIKAGITDDFTMGYADVSGFRLGTCRPVKWINPMTRQLTSLTLHPLSVMDCTLSESQYMGLPLNEAFRYCLQLLKQTKQYGGEIVWLWHNTSFAETEKNSYHKTLYVRLLNALIQ</sequence>
<evidence type="ECO:0000259" key="1">
    <source>
        <dbReference type="Pfam" id="PF23019"/>
    </source>
</evidence>
<dbReference type="RefSeq" id="WP_243323603.1">
    <property type="nucleotide sequence ID" value="NZ_JAKZMM010000008.1"/>
</dbReference>
<dbReference type="InterPro" id="IPR054297">
    <property type="entry name" value="DUF7033"/>
</dbReference>
<organism evidence="2 3">
    <name type="scientific">Parabacteroides faecalis</name>
    <dbReference type="NCBI Taxonomy" id="2924040"/>
    <lineage>
        <taxon>Bacteria</taxon>
        <taxon>Pseudomonadati</taxon>
        <taxon>Bacteroidota</taxon>
        <taxon>Bacteroidia</taxon>
        <taxon>Bacteroidales</taxon>
        <taxon>Tannerellaceae</taxon>
        <taxon>Parabacteroides</taxon>
    </lineage>
</organism>
<proteinExistence type="predicted"/>
<accession>A0ABT0BYR3</accession>
<evidence type="ECO:0000313" key="2">
    <source>
        <dbReference type="EMBL" id="MCJ2379919.1"/>
    </source>
</evidence>